<keyword evidence="1" id="KW-0732">Signal</keyword>
<dbReference type="EMBL" id="JAZDUA010000218">
    <property type="protein sequence ID" value="KAK7863860.1"/>
    <property type="molecule type" value="Genomic_DNA"/>
</dbReference>
<evidence type="ECO:0008006" key="4">
    <source>
        <dbReference type="Google" id="ProtNLM"/>
    </source>
</evidence>
<dbReference type="Pfam" id="PF01395">
    <property type="entry name" value="PBP_GOBP"/>
    <property type="match status" value="1"/>
</dbReference>
<dbReference type="GO" id="GO:0005549">
    <property type="term" value="F:odorant binding"/>
    <property type="evidence" value="ECO:0007669"/>
    <property type="project" value="InterPro"/>
</dbReference>
<accession>A0AAN9VFE3</accession>
<feature type="chain" id="PRO_5042902818" description="Odorant binding protein" evidence="1">
    <location>
        <begin position="29"/>
        <end position="145"/>
    </location>
</feature>
<dbReference type="CDD" id="cd23992">
    <property type="entry name" value="PBP_GOBP"/>
    <property type="match status" value="1"/>
</dbReference>
<dbReference type="InterPro" id="IPR036728">
    <property type="entry name" value="PBP_GOBP_sf"/>
</dbReference>
<dbReference type="Proteomes" id="UP001378592">
    <property type="component" value="Unassembled WGS sequence"/>
</dbReference>
<dbReference type="AlphaFoldDB" id="A0AAN9VFE3"/>
<gene>
    <name evidence="2" type="ORF">R5R35_003343</name>
</gene>
<dbReference type="SUPFAM" id="SSF47565">
    <property type="entry name" value="Insect pheromone/odorant-binding proteins"/>
    <property type="match status" value="1"/>
</dbReference>
<protein>
    <recommendedName>
        <fullName evidence="4">Odorant binding protein</fullName>
    </recommendedName>
</protein>
<organism evidence="2 3">
    <name type="scientific">Gryllus longicercus</name>
    <dbReference type="NCBI Taxonomy" id="2509291"/>
    <lineage>
        <taxon>Eukaryota</taxon>
        <taxon>Metazoa</taxon>
        <taxon>Ecdysozoa</taxon>
        <taxon>Arthropoda</taxon>
        <taxon>Hexapoda</taxon>
        <taxon>Insecta</taxon>
        <taxon>Pterygota</taxon>
        <taxon>Neoptera</taxon>
        <taxon>Polyneoptera</taxon>
        <taxon>Orthoptera</taxon>
        <taxon>Ensifera</taxon>
        <taxon>Gryllidea</taxon>
        <taxon>Grylloidea</taxon>
        <taxon>Gryllidae</taxon>
        <taxon>Gryllinae</taxon>
        <taxon>Gryllus</taxon>
    </lineage>
</organism>
<proteinExistence type="predicted"/>
<evidence type="ECO:0000313" key="2">
    <source>
        <dbReference type="EMBL" id="KAK7863860.1"/>
    </source>
</evidence>
<feature type="signal peptide" evidence="1">
    <location>
        <begin position="1"/>
        <end position="28"/>
    </location>
</feature>
<evidence type="ECO:0000256" key="1">
    <source>
        <dbReference type="SAM" id="SignalP"/>
    </source>
</evidence>
<comment type="caution">
    <text evidence="2">The sequence shown here is derived from an EMBL/GenBank/DDBJ whole genome shotgun (WGS) entry which is preliminary data.</text>
</comment>
<evidence type="ECO:0000313" key="3">
    <source>
        <dbReference type="Proteomes" id="UP001378592"/>
    </source>
</evidence>
<name>A0AAN9VFE3_9ORTH</name>
<reference evidence="2 3" key="1">
    <citation type="submission" date="2024-03" db="EMBL/GenBank/DDBJ databases">
        <title>The genome assembly and annotation of the cricket Gryllus longicercus Weissman &amp; Gray.</title>
        <authorList>
            <person name="Szrajer S."/>
            <person name="Gray D."/>
            <person name="Ylla G."/>
        </authorList>
    </citation>
    <scope>NUCLEOTIDE SEQUENCE [LARGE SCALE GENOMIC DNA]</scope>
    <source>
        <strain evidence="2">DAG 2021-001</strain>
        <tissue evidence="2">Whole body minus gut</tissue>
    </source>
</reference>
<dbReference type="Gene3D" id="1.10.238.20">
    <property type="entry name" value="Pheromone/general odorant binding protein domain"/>
    <property type="match status" value="1"/>
</dbReference>
<keyword evidence="3" id="KW-1185">Reference proteome</keyword>
<sequence>MAASLAAPAPPLLLALGAVLLLLAAASGQMTESEKKRIQQECVEEIRQGAEDFDDDDGHQGASEKDQQCFQTCVLRKLGVLQNGEMPTKKPKNLASMPDDMYKNARRKCNPAVAKAEKCNKGMALAGCLQKLMRSRRSVDSLLGL</sequence>
<dbReference type="InterPro" id="IPR006170">
    <property type="entry name" value="PBP/GOBP"/>
</dbReference>